<dbReference type="Gene3D" id="1.10.1660.10">
    <property type="match status" value="1"/>
</dbReference>
<dbReference type="GO" id="GO:0008356">
    <property type="term" value="P:asymmetric cell division"/>
    <property type="evidence" value="ECO:0007669"/>
    <property type="project" value="UniProtKB-UniRule"/>
</dbReference>
<dbReference type="InterPro" id="IPR023522">
    <property type="entry name" value="Chrosome_anchoring_RacA"/>
</dbReference>
<evidence type="ECO:0000256" key="2">
    <source>
        <dbReference type="ARBA" id="ARBA00022618"/>
    </source>
</evidence>
<reference evidence="10 11" key="1">
    <citation type="submission" date="2019-07" db="EMBL/GenBank/DDBJ databases">
        <authorList>
            <person name="Park Y.J."/>
            <person name="Jeong S.E."/>
            <person name="Jung H.S."/>
        </authorList>
    </citation>
    <scope>NUCLEOTIDE SEQUENCE [LARGE SCALE GENOMIC DNA]</scope>
    <source>
        <strain evidence="11">P16(2019)</strain>
    </source>
</reference>
<dbReference type="GO" id="GO:0003690">
    <property type="term" value="F:double-stranded DNA binding"/>
    <property type="evidence" value="ECO:0007669"/>
    <property type="project" value="UniProtKB-UniRule"/>
</dbReference>
<dbReference type="HAMAP" id="MF_01170">
    <property type="entry name" value="RacA"/>
    <property type="match status" value="1"/>
</dbReference>
<keyword evidence="2 8" id="KW-0132">Cell division</keyword>
<keyword evidence="3 8" id="KW-0159">Chromosome partition</keyword>
<dbReference type="Pfam" id="PF13411">
    <property type="entry name" value="MerR_1"/>
    <property type="match status" value="1"/>
</dbReference>
<dbReference type="GO" id="GO:0030435">
    <property type="term" value="P:sporulation resulting in formation of a cellular spore"/>
    <property type="evidence" value="ECO:0007669"/>
    <property type="project" value="UniProtKB-UniRule"/>
</dbReference>
<keyword evidence="4 8" id="KW-0749">Sporulation</keyword>
<keyword evidence="1 8" id="KW-0963">Cytoplasm</keyword>
<dbReference type="RefSeq" id="WP_143848189.1">
    <property type="nucleotide sequence ID" value="NZ_VLXZ01000004.1"/>
</dbReference>
<dbReference type="InterPro" id="IPR009061">
    <property type="entry name" value="DNA-bd_dom_put_sf"/>
</dbReference>
<name>A0A553ZZT5_9BACI</name>
<dbReference type="AlphaFoldDB" id="A0A553ZZT5"/>
<dbReference type="EMBL" id="VLXZ01000004">
    <property type="protein sequence ID" value="TSB46959.1"/>
    <property type="molecule type" value="Genomic_DNA"/>
</dbReference>
<feature type="DNA-binding region" description="H-T-H motif" evidence="8">
    <location>
        <begin position="7"/>
        <end position="27"/>
    </location>
</feature>
<keyword evidence="6 8" id="KW-0238">DNA-binding</keyword>
<organism evidence="10 11">
    <name type="scientific">Alkalicoccobacillus porphyridii</name>
    <dbReference type="NCBI Taxonomy" id="2597270"/>
    <lineage>
        <taxon>Bacteria</taxon>
        <taxon>Bacillati</taxon>
        <taxon>Bacillota</taxon>
        <taxon>Bacilli</taxon>
        <taxon>Bacillales</taxon>
        <taxon>Bacillaceae</taxon>
        <taxon>Alkalicoccobacillus</taxon>
    </lineage>
</organism>
<keyword evidence="11" id="KW-1185">Reference proteome</keyword>
<sequence>MDGTLKTKDISDQLGVNPTTVQRWTKYFDIECRQNELGHHVYSKEQARLFMFISQQLKSGKKMKEIELSQLEKLNQPLPKQTPAISTNEYEQKLHEMMDHLKEIDVKLAQKADEVVSYQLLKHRAEIDDMTTLLKRLENRLIRMEAQQHEHQEDNELPIASGGGGRKKWKTFLHMFTF</sequence>
<comment type="similarity">
    <text evidence="8">Belongs to the RacA family.</text>
</comment>
<proteinExistence type="inferred from homology"/>
<comment type="function">
    <text evidence="8">Required for the formation of axial filaments and for anchoring the origin regions at the cell poles in sporulating cells, thus ensuring proper chromosome segregation in the prespore. Binds in a dispersed manner throughout the chromosome but preferentially to sites clustered in the origin portion of the chromosome, causing condensation of the chromosome and its remodeling into an elongated, anchored structure.</text>
</comment>
<evidence type="ECO:0000256" key="4">
    <source>
        <dbReference type="ARBA" id="ARBA00022969"/>
    </source>
</evidence>
<evidence type="ECO:0000259" key="9">
    <source>
        <dbReference type="Pfam" id="PF13411"/>
    </source>
</evidence>
<gene>
    <name evidence="8 10" type="primary">racA</name>
    <name evidence="10" type="ORF">FN960_08030</name>
</gene>
<comment type="caution">
    <text evidence="10">The sequence shown here is derived from an EMBL/GenBank/DDBJ whole genome shotgun (WGS) entry which is preliminary data.</text>
</comment>
<feature type="coiled-coil region" evidence="8">
    <location>
        <begin position="120"/>
        <end position="154"/>
    </location>
</feature>
<dbReference type="SUPFAM" id="SSF46955">
    <property type="entry name" value="Putative DNA-binding domain"/>
    <property type="match status" value="1"/>
</dbReference>
<evidence type="ECO:0000256" key="8">
    <source>
        <dbReference type="HAMAP-Rule" id="MF_01170"/>
    </source>
</evidence>
<evidence type="ECO:0000256" key="7">
    <source>
        <dbReference type="ARBA" id="ARBA00023306"/>
    </source>
</evidence>
<dbReference type="InterPro" id="IPR000551">
    <property type="entry name" value="MerR-type_HTH_dom"/>
</dbReference>
<keyword evidence="7 8" id="KW-0131">Cell cycle</keyword>
<dbReference type="GO" id="GO:0030261">
    <property type="term" value="P:chromosome condensation"/>
    <property type="evidence" value="ECO:0007669"/>
    <property type="project" value="UniProtKB-UniRule"/>
</dbReference>
<dbReference type="NCBIfam" id="NF009647">
    <property type="entry name" value="PRK13182.1-2"/>
    <property type="match status" value="1"/>
</dbReference>
<dbReference type="OrthoDB" id="2991292at2"/>
<dbReference type="GO" id="GO:0007059">
    <property type="term" value="P:chromosome segregation"/>
    <property type="evidence" value="ECO:0007669"/>
    <property type="project" value="UniProtKB-UniRule"/>
</dbReference>
<keyword evidence="5 8" id="KW-0175">Coiled coil</keyword>
<accession>A0A553ZZT5</accession>
<evidence type="ECO:0000313" key="11">
    <source>
        <dbReference type="Proteomes" id="UP000318521"/>
    </source>
</evidence>
<evidence type="ECO:0000256" key="6">
    <source>
        <dbReference type="ARBA" id="ARBA00023125"/>
    </source>
</evidence>
<feature type="domain" description="HTH merR-type" evidence="9">
    <location>
        <begin position="7"/>
        <end position="67"/>
    </location>
</feature>
<dbReference type="GO" id="GO:0005737">
    <property type="term" value="C:cytoplasm"/>
    <property type="evidence" value="ECO:0007669"/>
    <property type="project" value="UniProtKB-SubCell"/>
</dbReference>
<evidence type="ECO:0000256" key="3">
    <source>
        <dbReference type="ARBA" id="ARBA00022829"/>
    </source>
</evidence>
<dbReference type="Proteomes" id="UP000318521">
    <property type="component" value="Unassembled WGS sequence"/>
</dbReference>
<dbReference type="GO" id="GO:0006355">
    <property type="term" value="P:regulation of DNA-templated transcription"/>
    <property type="evidence" value="ECO:0007669"/>
    <property type="project" value="InterPro"/>
</dbReference>
<protein>
    <recommendedName>
        <fullName evidence="8">Chromosome-anchoring protein RacA</fullName>
    </recommendedName>
</protein>
<dbReference type="CDD" id="cd04762">
    <property type="entry name" value="HTH_MerR-trunc"/>
    <property type="match status" value="1"/>
</dbReference>
<evidence type="ECO:0000256" key="5">
    <source>
        <dbReference type="ARBA" id="ARBA00023054"/>
    </source>
</evidence>
<evidence type="ECO:0000256" key="1">
    <source>
        <dbReference type="ARBA" id="ARBA00022490"/>
    </source>
</evidence>
<evidence type="ECO:0000313" key="10">
    <source>
        <dbReference type="EMBL" id="TSB46959.1"/>
    </source>
</evidence>
<comment type="subcellular location">
    <subcellularLocation>
        <location evidence="8">Cytoplasm</location>
    </subcellularLocation>
    <text evidence="8">Localizes to cell poles and nucleoid.</text>
</comment>